<feature type="repeat" description="FG-GAP" evidence="12">
    <location>
        <begin position="294"/>
        <end position="358"/>
    </location>
</feature>
<dbReference type="GO" id="GO:0009897">
    <property type="term" value="C:external side of plasma membrane"/>
    <property type="evidence" value="ECO:0007669"/>
    <property type="project" value="TreeGrafter"/>
</dbReference>
<keyword evidence="10 13" id="KW-0675">Receptor</keyword>
<dbReference type="GO" id="GO:0098609">
    <property type="term" value="P:cell-cell adhesion"/>
    <property type="evidence" value="ECO:0007669"/>
    <property type="project" value="TreeGrafter"/>
</dbReference>
<dbReference type="AlphaFoldDB" id="A0AAV7KGU7"/>
<keyword evidence="9 13" id="KW-0472">Membrane</keyword>
<organism evidence="16 17">
    <name type="scientific">Oopsacas minuta</name>
    <dbReference type="NCBI Taxonomy" id="111878"/>
    <lineage>
        <taxon>Eukaryota</taxon>
        <taxon>Metazoa</taxon>
        <taxon>Porifera</taxon>
        <taxon>Hexactinellida</taxon>
        <taxon>Hexasterophora</taxon>
        <taxon>Lyssacinosida</taxon>
        <taxon>Leucopsacidae</taxon>
        <taxon>Oopsacas</taxon>
    </lineage>
</organism>
<dbReference type="Pfam" id="PF20805">
    <property type="entry name" value="Integrin_A_Ig_2"/>
    <property type="match status" value="1"/>
</dbReference>
<proteinExistence type="inferred from homology"/>
<keyword evidence="7 13" id="KW-1133">Transmembrane helix</keyword>
<protein>
    <submittedName>
        <fullName evidence="16">Integrin alpha</fullName>
    </submittedName>
</protein>
<evidence type="ECO:0000256" key="11">
    <source>
        <dbReference type="ARBA" id="ARBA00023180"/>
    </source>
</evidence>
<evidence type="ECO:0000256" key="4">
    <source>
        <dbReference type="ARBA" id="ARBA00022729"/>
    </source>
</evidence>
<dbReference type="PROSITE" id="PS51470">
    <property type="entry name" value="FG_GAP"/>
    <property type="match status" value="3"/>
</dbReference>
<dbReference type="InterPro" id="IPR013517">
    <property type="entry name" value="FG-GAP"/>
</dbReference>
<keyword evidence="4 13" id="KW-0732">Signal</keyword>
<dbReference type="Gene3D" id="2.60.40.1510">
    <property type="entry name" value="ntegrin, alpha v. Chain A, domain 3"/>
    <property type="match status" value="1"/>
</dbReference>
<evidence type="ECO:0000256" key="12">
    <source>
        <dbReference type="PROSITE-ProRule" id="PRU00803"/>
    </source>
</evidence>
<feature type="domain" description="Integrin alpha third immunoglobulin-like" evidence="15">
    <location>
        <begin position="811"/>
        <end position="998"/>
    </location>
</feature>
<dbReference type="InterPro" id="IPR048285">
    <property type="entry name" value="Integrin_alpha_Ig-like_2"/>
</dbReference>
<gene>
    <name evidence="16" type="ORF">LOD99_13917</name>
</gene>
<keyword evidence="11" id="KW-0325">Glycoprotein</keyword>
<dbReference type="InterPro" id="IPR013519">
    <property type="entry name" value="Int_alpha_beta-p"/>
</dbReference>
<reference evidence="16 17" key="1">
    <citation type="journal article" date="2023" name="BMC Biol.">
        <title>The compact genome of the sponge Oopsacas minuta (Hexactinellida) is lacking key metazoan core genes.</title>
        <authorList>
            <person name="Santini S."/>
            <person name="Schenkelaars Q."/>
            <person name="Jourda C."/>
            <person name="Duchesne M."/>
            <person name="Belahbib H."/>
            <person name="Rocher C."/>
            <person name="Selva M."/>
            <person name="Riesgo A."/>
            <person name="Vervoort M."/>
            <person name="Leys S.P."/>
            <person name="Kodjabachian L."/>
            <person name="Le Bivic A."/>
            <person name="Borchiellini C."/>
            <person name="Claverie J.M."/>
            <person name="Renard E."/>
        </authorList>
    </citation>
    <scope>NUCLEOTIDE SEQUENCE [LARGE SCALE GENOMIC DNA]</scope>
    <source>
        <strain evidence="16">SPO-2</strain>
    </source>
</reference>
<feature type="chain" id="PRO_5043109330" evidence="13">
    <location>
        <begin position="23"/>
        <end position="1067"/>
    </location>
</feature>
<dbReference type="SUPFAM" id="SSF69318">
    <property type="entry name" value="Integrin alpha N-terminal domain"/>
    <property type="match status" value="1"/>
</dbReference>
<dbReference type="InterPro" id="IPR032695">
    <property type="entry name" value="Integrin_dom_sf"/>
</dbReference>
<evidence type="ECO:0000256" key="3">
    <source>
        <dbReference type="ARBA" id="ARBA00022692"/>
    </source>
</evidence>
<keyword evidence="5" id="KW-0677">Repeat</keyword>
<dbReference type="EMBL" id="JAKMXF010000033">
    <property type="protein sequence ID" value="KAI6660329.1"/>
    <property type="molecule type" value="Genomic_DNA"/>
</dbReference>
<evidence type="ECO:0000256" key="8">
    <source>
        <dbReference type="ARBA" id="ARBA00023037"/>
    </source>
</evidence>
<feature type="transmembrane region" description="Helical" evidence="13">
    <location>
        <begin position="1011"/>
        <end position="1036"/>
    </location>
</feature>
<comment type="subcellular location">
    <subcellularLocation>
        <location evidence="1 13">Membrane</location>
        <topology evidence="1 13">Single-pass type I membrane protein</topology>
    </subcellularLocation>
</comment>
<feature type="repeat" description="FG-GAP" evidence="12">
    <location>
        <begin position="361"/>
        <end position="418"/>
    </location>
</feature>
<comment type="caution">
    <text evidence="16">The sequence shown here is derived from an EMBL/GenBank/DDBJ whole genome shotgun (WGS) entry which is preliminary data.</text>
</comment>
<evidence type="ECO:0000256" key="6">
    <source>
        <dbReference type="ARBA" id="ARBA00022889"/>
    </source>
</evidence>
<evidence type="ECO:0000313" key="16">
    <source>
        <dbReference type="EMBL" id="KAI6660329.1"/>
    </source>
</evidence>
<dbReference type="GO" id="GO:0007160">
    <property type="term" value="P:cell-matrix adhesion"/>
    <property type="evidence" value="ECO:0007669"/>
    <property type="project" value="TreeGrafter"/>
</dbReference>
<evidence type="ECO:0000313" key="17">
    <source>
        <dbReference type="Proteomes" id="UP001165289"/>
    </source>
</evidence>
<dbReference type="PANTHER" id="PTHR23220">
    <property type="entry name" value="INTEGRIN ALPHA"/>
    <property type="match status" value="1"/>
</dbReference>
<evidence type="ECO:0000259" key="14">
    <source>
        <dbReference type="Pfam" id="PF20805"/>
    </source>
</evidence>
<dbReference type="Proteomes" id="UP001165289">
    <property type="component" value="Unassembled WGS sequence"/>
</dbReference>
<comment type="similarity">
    <text evidence="2 13">Belongs to the integrin alpha chain family.</text>
</comment>
<evidence type="ECO:0000256" key="1">
    <source>
        <dbReference type="ARBA" id="ARBA00004479"/>
    </source>
</evidence>
<dbReference type="GO" id="GO:0008305">
    <property type="term" value="C:integrin complex"/>
    <property type="evidence" value="ECO:0007669"/>
    <property type="project" value="InterPro"/>
</dbReference>
<evidence type="ECO:0000256" key="7">
    <source>
        <dbReference type="ARBA" id="ARBA00022989"/>
    </source>
</evidence>
<evidence type="ECO:0000256" key="9">
    <source>
        <dbReference type="ARBA" id="ARBA00023136"/>
    </source>
</evidence>
<dbReference type="InterPro" id="IPR048286">
    <property type="entry name" value="Integrin_alpha_Ig-like_3"/>
</dbReference>
<keyword evidence="6 13" id="KW-0130">Cell adhesion</keyword>
<evidence type="ECO:0000259" key="15">
    <source>
        <dbReference type="Pfam" id="PF20806"/>
    </source>
</evidence>
<dbReference type="SMART" id="SM00191">
    <property type="entry name" value="Int_alpha"/>
    <property type="match status" value="4"/>
</dbReference>
<dbReference type="PANTHER" id="PTHR23220:SF122">
    <property type="entry name" value="INTEGRIN ALPHA-PS1"/>
    <property type="match status" value="1"/>
</dbReference>
<feature type="signal peptide" evidence="13">
    <location>
        <begin position="1"/>
        <end position="22"/>
    </location>
</feature>
<dbReference type="SUPFAM" id="SSF69179">
    <property type="entry name" value="Integrin domains"/>
    <property type="match status" value="2"/>
</dbReference>
<feature type="domain" description="Integrin alpha second immunoglobulin-like" evidence="14">
    <location>
        <begin position="633"/>
        <end position="777"/>
    </location>
</feature>
<keyword evidence="8 13" id="KW-0401">Integrin</keyword>
<dbReference type="Gene3D" id="2.60.40.1530">
    <property type="entry name" value="ntegrin, alpha v. Chain A, domain 4"/>
    <property type="match status" value="1"/>
</dbReference>
<evidence type="ECO:0000256" key="2">
    <source>
        <dbReference type="ARBA" id="ARBA00008054"/>
    </source>
</evidence>
<evidence type="ECO:0000256" key="13">
    <source>
        <dbReference type="RuleBase" id="RU003762"/>
    </source>
</evidence>
<dbReference type="GO" id="GO:0005178">
    <property type="term" value="F:integrin binding"/>
    <property type="evidence" value="ECO:0007669"/>
    <property type="project" value="TreeGrafter"/>
</dbReference>
<dbReference type="Pfam" id="PF20806">
    <property type="entry name" value="Integrin_A_Ig_3"/>
    <property type="match status" value="1"/>
</dbReference>
<dbReference type="Gene3D" id="2.130.10.130">
    <property type="entry name" value="Integrin alpha, N-terminal"/>
    <property type="match status" value="1"/>
</dbReference>
<keyword evidence="3 13" id="KW-0812">Transmembrane</keyword>
<sequence length="1067" mass="117868">MKLHTLLTILLLLTHSICNSFAIEIFDQKFGLHYTHTNGSHFGQTLSLYSQKLRSGTFQNSVLAGAPLESIPGASRPNTGNTLNCQIDLINDNISNCIPLDLLGILEDNEENSLGDVTQVLEEKKGMLMGSSLYSSAVSGQIITCGPLYKTITVGDIEHPIGLCHVLKGLNSTSEVVSPCRVNDCSQLSGSPLNYGYCMAGFSSTFFSGGEEVMLGGPGRGFFQGAGFKGRDADCFLQTTPMDNLPNFGFVGYSVVIGRVFNRNKDTVVLSAPRANLFGEILVYSNSTEHFIQILTRIDSVNGSYGGYLGYSMVTADIDGDGLDEIIASEPLYSDFELRLIEIGRVLVIGVNNVTNQLEVRFSFSAPDPIPYSKFGTAMTVIGDLDKDGYPELAISAPFSPNGGTVYIYRSSTSGLDIVPVQVLLAPDYGPIGLTLKSFGFSLASAADIDNNGYEDLLIGAPLSDHVVLVRSNRLVRIDAIFSSTLDVVNIKSVQRCGVVVGGEMMEFGCFDVTYNFSYIGWPAPDWIVIDVNISVDITRVSSGLNTRGSFFSEGELVGSVRETMNISEGEYFLVTNRVYLSESIFYLSTPLEFIATFEIDGSNRRDYFSSAVIIDPISKQSNGAVQLINANCGLDNRCDPILRLNAYFTFLPDSLTNQLPVSLTPGRAREFMVHLEVGNMGEEAYEPRIKFQHLKEISFRSTNTSIITDNHISETELILSLGNIINQAEVYDIVIVFATTNNIPGDQFVTIEIEFYSENTFGESEYASTNLSLEIPVKTEINIISNAINLRDTTHKTVNSYIPLADNRNQDVDIIGQNTVHHYTIRNLGPWSGNSSLRLTLTIYWPMGNLLSNEFYLYLTGIQATEATCEKFYLNKLNFSVPTTPNRRRRSNTSQISEIMRKVRETYQITKTNGDIILDCRETPENCVKIQCFIKPLNVGKSSSIQISSNVYEPTLTKYSPYGVWNLTSFALLNVTSSADVIVLTQDNAFVTTIVRPEDTMSPPDNAPAWYIYVIPTVLLVVMVIVIAIVVLYLVEVFRAKKKKREHRPLHDSNQLEQEEPMGEEN</sequence>
<keyword evidence="17" id="KW-1185">Reference proteome</keyword>
<evidence type="ECO:0000256" key="5">
    <source>
        <dbReference type="ARBA" id="ARBA00022737"/>
    </source>
</evidence>
<dbReference type="GO" id="GO:0007229">
    <property type="term" value="P:integrin-mediated signaling pathway"/>
    <property type="evidence" value="ECO:0007669"/>
    <property type="project" value="UniProtKB-KW"/>
</dbReference>
<dbReference type="InterPro" id="IPR000413">
    <property type="entry name" value="Integrin_alpha"/>
</dbReference>
<dbReference type="GO" id="GO:0033627">
    <property type="term" value="P:cell adhesion mediated by integrin"/>
    <property type="evidence" value="ECO:0007669"/>
    <property type="project" value="TreeGrafter"/>
</dbReference>
<accession>A0AAV7KGU7</accession>
<name>A0AAV7KGU7_9METZ</name>
<dbReference type="Pfam" id="PF01839">
    <property type="entry name" value="FG-GAP"/>
    <property type="match status" value="2"/>
</dbReference>
<evidence type="ECO:0000256" key="10">
    <source>
        <dbReference type="ARBA" id="ARBA00023170"/>
    </source>
</evidence>
<dbReference type="InterPro" id="IPR028994">
    <property type="entry name" value="Integrin_alpha_N"/>
</dbReference>
<dbReference type="PRINTS" id="PR01185">
    <property type="entry name" value="INTEGRINA"/>
</dbReference>
<dbReference type="Gene3D" id="2.60.40.1460">
    <property type="entry name" value="Integrin domains. Chain A, domain 2"/>
    <property type="match status" value="1"/>
</dbReference>
<feature type="repeat" description="FG-GAP" evidence="12">
    <location>
        <begin position="425"/>
        <end position="487"/>
    </location>
</feature>